<protein>
    <submittedName>
        <fullName evidence="2">Uncharacterized protein</fullName>
    </submittedName>
</protein>
<evidence type="ECO:0000313" key="3">
    <source>
        <dbReference type="Proteomes" id="UP000490939"/>
    </source>
</evidence>
<comment type="caution">
    <text evidence="2">The sequence shown here is derived from an EMBL/GenBank/DDBJ whole genome shotgun (WGS) entry which is preliminary data.</text>
</comment>
<gene>
    <name evidence="2" type="ORF">EG327_010740</name>
</gene>
<proteinExistence type="predicted"/>
<keyword evidence="3" id="KW-1185">Reference proteome</keyword>
<feature type="region of interest" description="Disordered" evidence="1">
    <location>
        <begin position="19"/>
        <end position="60"/>
    </location>
</feature>
<feature type="compositionally biased region" description="Pro residues" evidence="1">
    <location>
        <begin position="40"/>
        <end position="50"/>
    </location>
</feature>
<dbReference type="EMBL" id="WNWR01000079">
    <property type="protein sequence ID" value="KAE9991862.1"/>
    <property type="molecule type" value="Genomic_DNA"/>
</dbReference>
<name>A0A8H3VKG0_VENIN</name>
<reference evidence="2 3" key="1">
    <citation type="submission" date="2019-07" db="EMBL/GenBank/DDBJ databases">
        <title>Venturia inaequalis Genome Resource.</title>
        <authorList>
            <person name="Lichtner F.J."/>
        </authorList>
    </citation>
    <scope>NUCLEOTIDE SEQUENCE [LARGE SCALE GENOMIC DNA]</scope>
    <source>
        <strain evidence="2 3">DMI_063113</strain>
    </source>
</reference>
<organism evidence="2 3">
    <name type="scientific">Venturia inaequalis</name>
    <name type="common">Apple scab fungus</name>
    <dbReference type="NCBI Taxonomy" id="5025"/>
    <lineage>
        <taxon>Eukaryota</taxon>
        <taxon>Fungi</taxon>
        <taxon>Dikarya</taxon>
        <taxon>Ascomycota</taxon>
        <taxon>Pezizomycotina</taxon>
        <taxon>Dothideomycetes</taxon>
        <taxon>Pleosporomycetidae</taxon>
        <taxon>Venturiales</taxon>
        <taxon>Venturiaceae</taxon>
        <taxon>Venturia</taxon>
    </lineage>
</organism>
<accession>A0A8H3VKG0</accession>
<evidence type="ECO:0000313" key="2">
    <source>
        <dbReference type="EMBL" id="KAE9991862.1"/>
    </source>
</evidence>
<dbReference type="Proteomes" id="UP000490939">
    <property type="component" value="Unassembled WGS sequence"/>
</dbReference>
<dbReference type="AlphaFoldDB" id="A0A8H3VKG0"/>
<sequence>MTVRRLYLYLVKLAEDSSDGPQAALQNQARPSPIEADIPMPLPHEWPLPPRTTKNSRARPSLDNLLRSTAIDGDAEFANLEITQDEVDEMERKAGDGGDSMATNTLRNALPVLSITLQSSPMIMERMLPRRNSLHQFQRVIARK</sequence>
<evidence type="ECO:0000256" key="1">
    <source>
        <dbReference type="SAM" id="MobiDB-lite"/>
    </source>
</evidence>